<name>A0A7I8WLV8_BURXY</name>
<dbReference type="OrthoDB" id="10580581at2759"/>
<accession>A0A7I8WLV8</accession>
<keyword evidence="3" id="KW-1185">Reference proteome</keyword>
<comment type="caution">
    <text evidence="2">The sequence shown here is derived from an EMBL/GenBank/DDBJ whole genome shotgun (WGS) entry which is preliminary data.</text>
</comment>
<evidence type="ECO:0000313" key="2">
    <source>
        <dbReference type="EMBL" id="CAD5219689.1"/>
    </source>
</evidence>
<dbReference type="Proteomes" id="UP000659654">
    <property type="component" value="Unassembled WGS sequence"/>
</dbReference>
<protein>
    <submittedName>
        <fullName evidence="2">(pine wood nematode) hypothetical protein</fullName>
    </submittedName>
</protein>
<dbReference type="EMBL" id="CAJFDI010000003">
    <property type="protein sequence ID" value="CAD5219689.1"/>
    <property type="molecule type" value="Genomic_DNA"/>
</dbReference>
<dbReference type="Gene3D" id="1.20.140.150">
    <property type="match status" value="1"/>
</dbReference>
<organism evidence="2 3">
    <name type="scientific">Bursaphelenchus xylophilus</name>
    <name type="common">Pinewood nematode worm</name>
    <name type="synonym">Aphelenchoides xylophilus</name>
    <dbReference type="NCBI Taxonomy" id="6326"/>
    <lineage>
        <taxon>Eukaryota</taxon>
        <taxon>Metazoa</taxon>
        <taxon>Ecdysozoa</taxon>
        <taxon>Nematoda</taxon>
        <taxon>Chromadorea</taxon>
        <taxon>Rhabditida</taxon>
        <taxon>Tylenchina</taxon>
        <taxon>Tylenchomorpha</taxon>
        <taxon>Aphelenchoidea</taxon>
        <taxon>Aphelenchoididae</taxon>
        <taxon>Bursaphelenchus</taxon>
    </lineage>
</organism>
<dbReference type="AlphaFoldDB" id="A0A7I8WLV8"/>
<evidence type="ECO:0000256" key="1">
    <source>
        <dbReference type="SAM" id="Phobius"/>
    </source>
</evidence>
<dbReference type="Proteomes" id="UP000582659">
    <property type="component" value="Unassembled WGS sequence"/>
</dbReference>
<feature type="transmembrane region" description="Helical" evidence="1">
    <location>
        <begin position="190"/>
        <end position="213"/>
    </location>
</feature>
<evidence type="ECO:0000313" key="3">
    <source>
        <dbReference type="Proteomes" id="UP000659654"/>
    </source>
</evidence>
<feature type="transmembrane region" description="Helical" evidence="1">
    <location>
        <begin position="7"/>
        <end position="28"/>
    </location>
</feature>
<dbReference type="EMBL" id="CAJFCV020000003">
    <property type="protein sequence ID" value="CAG9105166.1"/>
    <property type="molecule type" value="Genomic_DNA"/>
</dbReference>
<feature type="transmembrane region" description="Helical" evidence="1">
    <location>
        <begin position="132"/>
        <end position="156"/>
    </location>
</feature>
<feature type="transmembrane region" description="Helical" evidence="1">
    <location>
        <begin position="97"/>
        <end position="120"/>
    </location>
</feature>
<proteinExistence type="predicted"/>
<reference evidence="2" key="1">
    <citation type="submission" date="2020-09" db="EMBL/GenBank/DDBJ databases">
        <authorList>
            <person name="Kikuchi T."/>
        </authorList>
    </citation>
    <scope>NUCLEOTIDE SEQUENCE</scope>
    <source>
        <strain evidence="2">Ka4C1</strain>
    </source>
</reference>
<keyword evidence="1" id="KW-0472">Membrane</keyword>
<keyword evidence="1" id="KW-0812">Transmembrane</keyword>
<gene>
    <name evidence="2" type="ORF">BXYJ_LOCUS5804</name>
</gene>
<sequence length="219" mass="23844">MCKTVILKPIFIVGLISSMTLTGIALYFPNWQAYENENGEVETRGLLKNCIQTSLNNSQDQAQLAGADNLLLQSSARDQVLLAAKEPCISVWEEAEAYVKICISLIGVSLALCTIALLWSILSFCVCCCPNLFGPIGILTLLGGFANLGAVAVFLYNTIKDWEAMYQKALNDTNIKEDADFFTLDCFCTYLMIISGIVLIAVSILAAVIQCVLKKTPVP</sequence>
<keyword evidence="1" id="KW-1133">Transmembrane helix</keyword>